<gene>
    <name evidence="2" type="ordered locus">Geob_1901</name>
</gene>
<dbReference type="Gene3D" id="3.90.550.10">
    <property type="entry name" value="Spore Coat Polysaccharide Biosynthesis Protein SpsA, Chain A"/>
    <property type="match status" value="1"/>
</dbReference>
<dbReference type="STRING" id="316067.Geob_1901"/>
<dbReference type="Pfam" id="PF00535">
    <property type="entry name" value="Glycos_transf_2"/>
    <property type="match status" value="1"/>
</dbReference>
<accession>B9M7H0</accession>
<dbReference type="EMBL" id="CP001390">
    <property type="protein sequence ID" value="ACM20258.1"/>
    <property type="molecule type" value="Genomic_DNA"/>
</dbReference>
<proteinExistence type="predicted"/>
<reference evidence="2 3" key="1">
    <citation type="submission" date="2009-01" db="EMBL/GenBank/DDBJ databases">
        <title>Complete sequence of Geobacter sp. FRC-32.</title>
        <authorList>
            <consortium name="US DOE Joint Genome Institute"/>
            <person name="Lucas S."/>
            <person name="Copeland A."/>
            <person name="Lapidus A."/>
            <person name="Glavina del Rio T."/>
            <person name="Dalin E."/>
            <person name="Tice H."/>
            <person name="Bruce D."/>
            <person name="Goodwin L."/>
            <person name="Pitluck S."/>
            <person name="Saunders E."/>
            <person name="Brettin T."/>
            <person name="Detter J.C."/>
            <person name="Han C."/>
            <person name="Larimer F."/>
            <person name="Land M."/>
            <person name="Hauser L."/>
            <person name="Kyrpides N."/>
            <person name="Ovchinnikova G."/>
            <person name="Kostka J."/>
            <person name="Richardson P."/>
        </authorList>
    </citation>
    <scope>NUCLEOTIDE SEQUENCE [LARGE SCALE GENOMIC DNA]</scope>
    <source>
        <strain evidence="3">DSM 22248 / JCM 15807 / FRC-32</strain>
    </source>
</reference>
<name>B9M7H0_GEODF</name>
<dbReference type="SUPFAM" id="SSF53448">
    <property type="entry name" value="Nucleotide-diphospho-sugar transferases"/>
    <property type="match status" value="1"/>
</dbReference>
<dbReference type="InterPro" id="IPR001173">
    <property type="entry name" value="Glyco_trans_2-like"/>
</dbReference>
<dbReference type="PANTHER" id="PTHR48090:SF7">
    <property type="entry name" value="RFBJ PROTEIN"/>
    <property type="match status" value="1"/>
</dbReference>
<dbReference type="CDD" id="cd04179">
    <property type="entry name" value="DPM_DPG-synthase_like"/>
    <property type="match status" value="1"/>
</dbReference>
<evidence type="ECO:0000313" key="2">
    <source>
        <dbReference type="EMBL" id="ACM20258.1"/>
    </source>
</evidence>
<dbReference type="KEGG" id="geo:Geob_1901"/>
<organism evidence="2 3">
    <name type="scientific">Geotalea daltonii (strain DSM 22248 / JCM 15807 / FRC-32)</name>
    <name type="common">Geobacter daltonii</name>
    <dbReference type="NCBI Taxonomy" id="316067"/>
    <lineage>
        <taxon>Bacteria</taxon>
        <taxon>Pseudomonadati</taxon>
        <taxon>Thermodesulfobacteriota</taxon>
        <taxon>Desulfuromonadia</taxon>
        <taxon>Geobacterales</taxon>
        <taxon>Geobacteraceae</taxon>
        <taxon>Geotalea</taxon>
    </lineage>
</organism>
<dbReference type="InterPro" id="IPR050256">
    <property type="entry name" value="Glycosyltransferase_2"/>
</dbReference>
<dbReference type="AlphaFoldDB" id="B9M7H0"/>
<sequence length="222" mass="24558">MGSCIIIPAYNAEKTIVAVVTEALSSGLPLLVVDDGSMDATATCIKGLPLNLISHRRNMGKGAALRTGFNWALMHGFEGIVTIDADGQHDISAIGCLIEHAKGNNLDILIASRFSQFNQMAGLRSFWNRFGVWCMKKRTGFEISDSQSGFRYYSGHLLRSINLVSEGYDLEMEILMKAWRGGFTIGSIPIAARVADGRATSHYRPVRDTWNICMTFLRYMRA</sequence>
<evidence type="ECO:0000313" key="3">
    <source>
        <dbReference type="Proteomes" id="UP000007721"/>
    </source>
</evidence>
<dbReference type="PANTHER" id="PTHR48090">
    <property type="entry name" value="UNDECAPRENYL-PHOSPHATE 4-DEOXY-4-FORMAMIDO-L-ARABINOSE TRANSFERASE-RELATED"/>
    <property type="match status" value="1"/>
</dbReference>
<dbReference type="RefSeq" id="WP_012646987.1">
    <property type="nucleotide sequence ID" value="NC_011979.1"/>
</dbReference>
<evidence type="ECO:0000259" key="1">
    <source>
        <dbReference type="Pfam" id="PF00535"/>
    </source>
</evidence>
<dbReference type="Proteomes" id="UP000007721">
    <property type="component" value="Chromosome"/>
</dbReference>
<keyword evidence="3" id="KW-1185">Reference proteome</keyword>
<dbReference type="OrthoDB" id="9810303at2"/>
<dbReference type="HOGENOM" id="CLU_033536_7_4_7"/>
<dbReference type="InterPro" id="IPR029044">
    <property type="entry name" value="Nucleotide-diphossugar_trans"/>
</dbReference>
<dbReference type="GO" id="GO:0016740">
    <property type="term" value="F:transferase activity"/>
    <property type="evidence" value="ECO:0007669"/>
    <property type="project" value="UniProtKB-KW"/>
</dbReference>
<keyword evidence="2" id="KW-0808">Transferase</keyword>
<protein>
    <submittedName>
        <fullName evidence="2">Undecaprenyl-phosphate glycosyltransferase, putative</fullName>
    </submittedName>
</protein>
<feature type="domain" description="Glycosyltransferase 2-like" evidence="1">
    <location>
        <begin position="4"/>
        <end position="120"/>
    </location>
</feature>
<dbReference type="eggNOG" id="COG1216">
    <property type="taxonomic scope" value="Bacteria"/>
</dbReference>
<dbReference type="CAZy" id="GT2">
    <property type="family name" value="Glycosyltransferase Family 2"/>
</dbReference>